<reference evidence="2" key="1">
    <citation type="submission" date="2023-07" db="EMBL/GenBank/DDBJ databases">
        <title>30 novel species of actinomycetes from the DSMZ collection.</title>
        <authorList>
            <person name="Nouioui I."/>
        </authorList>
    </citation>
    <scope>NUCLEOTIDE SEQUENCE [LARGE SCALE GENOMIC DNA]</scope>
    <source>
        <strain evidence="2">DSM 45055</strain>
    </source>
</reference>
<protein>
    <submittedName>
        <fullName evidence="1">Uncharacterized protein</fullName>
    </submittedName>
</protein>
<dbReference type="RefSeq" id="WP_311546083.1">
    <property type="nucleotide sequence ID" value="NZ_JAVREK010000016.1"/>
</dbReference>
<accession>A0ABU2KWF4</accession>
<dbReference type="EMBL" id="JAVREK010000016">
    <property type="protein sequence ID" value="MDT0303597.1"/>
    <property type="molecule type" value="Genomic_DNA"/>
</dbReference>
<comment type="caution">
    <text evidence="1">The sequence shown here is derived from an EMBL/GenBank/DDBJ whole genome shotgun (WGS) entry which is preliminary data.</text>
</comment>
<evidence type="ECO:0000313" key="1">
    <source>
        <dbReference type="EMBL" id="MDT0303597.1"/>
    </source>
</evidence>
<keyword evidence="2" id="KW-1185">Reference proteome</keyword>
<name>A0ABU2KWF4_9ACTN</name>
<dbReference type="Proteomes" id="UP001183226">
    <property type="component" value="Unassembled WGS sequence"/>
</dbReference>
<gene>
    <name evidence="1" type="ORF">RM446_15890</name>
</gene>
<sequence length="60" mass="6635">MEHAELIGQAGDAHGAAQLYRRLAQDHQEAFGRGSRGRLDAFQGESRWISRAAEQAAQQE</sequence>
<proteinExistence type="predicted"/>
<organism evidence="1 2">
    <name type="scientific">Streptomonospora wellingtoniae</name>
    <dbReference type="NCBI Taxonomy" id="3075544"/>
    <lineage>
        <taxon>Bacteria</taxon>
        <taxon>Bacillati</taxon>
        <taxon>Actinomycetota</taxon>
        <taxon>Actinomycetes</taxon>
        <taxon>Streptosporangiales</taxon>
        <taxon>Nocardiopsidaceae</taxon>
        <taxon>Streptomonospora</taxon>
    </lineage>
</organism>
<evidence type="ECO:0000313" key="2">
    <source>
        <dbReference type="Proteomes" id="UP001183226"/>
    </source>
</evidence>